<organism evidence="2 3">
    <name type="scientific">Prorocentrum cordatum</name>
    <dbReference type="NCBI Taxonomy" id="2364126"/>
    <lineage>
        <taxon>Eukaryota</taxon>
        <taxon>Sar</taxon>
        <taxon>Alveolata</taxon>
        <taxon>Dinophyceae</taxon>
        <taxon>Prorocentrales</taxon>
        <taxon>Prorocentraceae</taxon>
        <taxon>Prorocentrum</taxon>
    </lineage>
</organism>
<evidence type="ECO:0000313" key="3">
    <source>
        <dbReference type="Proteomes" id="UP001189429"/>
    </source>
</evidence>
<dbReference type="Proteomes" id="UP001189429">
    <property type="component" value="Unassembled WGS sequence"/>
</dbReference>
<evidence type="ECO:0000313" key="2">
    <source>
        <dbReference type="EMBL" id="CAK0897150.1"/>
    </source>
</evidence>
<name>A0ABN9XDT4_9DINO</name>
<dbReference type="EMBL" id="CAUYUJ010020285">
    <property type="protein sequence ID" value="CAK0897150.1"/>
    <property type="molecule type" value="Genomic_DNA"/>
</dbReference>
<evidence type="ECO:0000256" key="1">
    <source>
        <dbReference type="SAM" id="MobiDB-lite"/>
    </source>
</evidence>
<keyword evidence="3" id="KW-1185">Reference proteome</keyword>
<feature type="region of interest" description="Disordered" evidence="1">
    <location>
        <begin position="1"/>
        <end position="97"/>
    </location>
</feature>
<protein>
    <submittedName>
        <fullName evidence="2">Uncharacterized protein</fullName>
    </submittedName>
</protein>
<proteinExistence type="predicted"/>
<comment type="caution">
    <text evidence="2">The sequence shown here is derived from an EMBL/GenBank/DDBJ whole genome shotgun (WGS) entry which is preliminary data.</text>
</comment>
<feature type="region of interest" description="Disordered" evidence="1">
    <location>
        <begin position="108"/>
        <end position="127"/>
    </location>
</feature>
<sequence>MGAPRLSMRANCRKIRWPPVSAARREPSEDTARRAGGGARRSRGPERISEGEEGQDDPARPQGVLRPLEELPGGSPTRARLRPWVQQADHGARRTSWKVDCTSSVLLAGLPQPPHARTYVQPRRPPP</sequence>
<accession>A0ABN9XDT4</accession>
<feature type="compositionally biased region" description="Basic and acidic residues" evidence="1">
    <location>
        <begin position="23"/>
        <end position="33"/>
    </location>
</feature>
<gene>
    <name evidence="2" type="ORF">PCOR1329_LOCUS75416</name>
</gene>
<reference evidence="2" key="1">
    <citation type="submission" date="2023-10" db="EMBL/GenBank/DDBJ databases">
        <authorList>
            <person name="Chen Y."/>
            <person name="Shah S."/>
            <person name="Dougan E. K."/>
            <person name="Thang M."/>
            <person name="Chan C."/>
        </authorList>
    </citation>
    <scope>NUCLEOTIDE SEQUENCE [LARGE SCALE GENOMIC DNA]</scope>
</reference>